<dbReference type="GO" id="GO:0005524">
    <property type="term" value="F:ATP binding"/>
    <property type="evidence" value="ECO:0007669"/>
    <property type="project" value="UniProtKB-KW"/>
</dbReference>
<dbReference type="SMART" id="SM00382">
    <property type="entry name" value="AAA"/>
    <property type="match status" value="1"/>
</dbReference>
<dbReference type="InterPro" id="IPR008995">
    <property type="entry name" value="Mo/tungstate-bd_C_term_dom"/>
</dbReference>
<dbReference type="InterPro" id="IPR013611">
    <property type="entry name" value="Transp-assoc_OB_typ2"/>
</dbReference>
<evidence type="ECO:0000256" key="9">
    <source>
        <dbReference type="ARBA" id="ARBA00023065"/>
    </source>
</evidence>
<proteinExistence type="predicted"/>
<dbReference type="InterPro" id="IPR003593">
    <property type="entry name" value="AAA+_ATPase"/>
</dbReference>
<dbReference type="EMBL" id="JBHTCO010000019">
    <property type="protein sequence ID" value="MFC7394127.1"/>
    <property type="molecule type" value="Genomic_DNA"/>
</dbReference>
<dbReference type="PROSITE" id="PS00211">
    <property type="entry name" value="ABC_TRANSPORTER_1"/>
    <property type="match status" value="1"/>
</dbReference>
<gene>
    <name evidence="12" type="ORF">ACFQRG_14315</name>
</gene>
<keyword evidence="2" id="KW-1003">Cell membrane</keyword>
<keyword evidence="8" id="KW-0408">Iron</keyword>
<dbReference type="InterPro" id="IPR050093">
    <property type="entry name" value="ABC_SmlMolc_Importer"/>
</dbReference>
<dbReference type="Pfam" id="PF08402">
    <property type="entry name" value="TOBE_2"/>
    <property type="match status" value="1"/>
</dbReference>
<keyword evidence="10" id="KW-0472">Membrane</keyword>
<evidence type="ECO:0000256" key="4">
    <source>
        <dbReference type="ARBA" id="ARBA00022519"/>
    </source>
</evidence>
<dbReference type="PANTHER" id="PTHR42781:SF5">
    <property type="entry name" value="PUTRESCINE TRANSPORT ATP-BINDING PROTEIN POTG"/>
    <property type="match status" value="1"/>
</dbReference>
<keyword evidence="6 12" id="KW-0067">ATP-binding</keyword>
<organism evidence="12 13">
    <name type="scientific">Scopulibacillus cellulosilyticus</name>
    <dbReference type="NCBI Taxonomy" id="2665665"/>
    <lineage>
        <taxon>Bacteria</taxon>
        <taxon>Bacillati</taxon>
        <taxon>Bacillota</taxon>
        <taxon>Bacilli</taxon>
        <taxon>Bacillales</taxon>
        <taxon>Sporolactobacillaceae</taxon>
        <taxon>Scopulibacillus</taxon>
    </lineage>
</organism>
<dbReference type="CDD" id="cd03259">
    <property type="entry name" value="ABC_Carb_Solutes_like"/>
    <property type="match status" value="1"/>
</dbReference>
<dbReference type="Gene3D" id="3.40.50.300">
    <property type="entry name" value="P-loop containing nucleotide triphosphate hydrolases"/>
    <property type="match status" value="1"/>
</dbReference>
<comment type="caution">
    <text evidence="12">The sequence shown here is derived from an EMBL/GenBank/DDBJ whole genome shotgun (WGS) entry which is preliminary data.</text>
</comment>
<keyword evidence="4" id="KW-0997">Cell inner membrane</keyword>
<keyword evidence="9" id="KW-0406">Ion transport</keyword>
<evidence type="ECO:0000256" key="5">
    <source>
        <dbReference type="ARBA" id="ARBA00022741"/>
    </source>
</evidence>
<keyword evidence="7" id="KW-1278">Translocase</keyword>
<dbReference type="PANTHER" id="PTHR42781">
    <property type="entry name" value="SPERMIDINE/PUTRESCINE IMPORT ATP-BINDING PROTEIN POTA"/>
    <property type="match status" value="1"/>
</dbReference>
<evidence type="ECO:0000256" key="10">
    <source>
        <dbReference type="ARBA" id="ARBA00023136"/>
    </source>
</evidence>
<evidence type="ECO:0000259" key="11">
    <source>
        <dbReference type="PROSITE" id="PS50893"/>
    </source>
</evidence>
<dbReference type="SUPFAM" id="SSF50331">
    <property type="entry name" value="MOP-like"/>
    <property type="match status" value="1"/>
</dbReference>
<keyword evidence="3" id="KW-0410">Iron transport</keyword>
<keyword evidence="13" id="KW-1185">Reference proteome</keyword>
<dbReference type="Proteomes" id="UP001596505">
    <property type="component" value="Unassembled WGS sequence"/>
</dbReference>
<protein>
    <submittedName>
        <fullName evidence="12">ABC transporter ATP-binding protein</fullName>
    </submittedName>
</protein>
<name>A0ABW2PXK5_9BACL</name>
<evidence type="ECO:0000256" key="3">
    <source>
        <dbReference type="ARBA" id="ARBA00022496"/>
    </source>
</evidence>
<dbReference type="Gene3D" id="2.40.50.450">
    <property type="match status" value="1"/>
</dbReference>
<dbReference type="InterPro" id="IPR015853">
    <property type="entry name" value="ABC_transpr_FbpC"/>
</dbReference>
<evidence type="ECO:0000313" key="13">
    <source>
        <dbReference type="Proteomes" id="UP001596505"/>
    </source>
</evidence>
<evidence type="ECO:0000256" key="6">
    <source>
        <dbReference type="ARBA" id="ARBA00022840"/>
    </source>
</evidence>
<evidence type="ECO:0000256" key="7">
    <source>
        <dbReference type="ARBA" id="ARBA00022967"/>
    </source>
</evidence>
<reference evidence="13" key="1">
    <citation type="journal article" date="2019" name="Int. J. Syst. Evol. Microbiol.">
        <title>The Global Catalogue of Microorganisms (GCM) 10K type strain sequencing project: providing services to taxonomists for standard genome sequencing and annotation.</title>
        <authorList>
            <consortium name="The Broad Institute Genomics Platform"/>
            <consortium name="The Broad Institute Genome Sequencing Center for Infectious Disease"/>
            <person name="Wu L."/>
            <person name="Ma J."/>
        </authorList>
    </citation>
    <scope>NUCLEOTIDE SEQUENCE [LARGE SCALE GENOMIC DNA]</scope>
    <source>
        <strain evidence="13">CGMCC 1.16305</strain>
    </source>
</reference>
<sequence>MKDLRITSLNKSFGKVNVLRDVNLHVPSGQIAAVLGPSGCGKTTLLRTIAGFEEPDRGCIEVGEITVCDNSRSLPPEKRRIGYVPQEGALFPHLTVADNVAFGLPRKLRRLGRVEEMLELTGMANLGRRMPHELSGGQQQRVALARALAPSPSLILLDEPFSALDAGLRTTLREDVRTALKESGTTAVIVTHDQEEALSMADVVSVMKSGQMIQTADPVTLYKSPVDLDIATFVGETTQLTANVHNACANCILGQLPIQACCMASVNQATIMIRPEQFIIQQPEEGIRAQVTAVKYLGHDALLTLRILDDNPQEDLEVSARVSGLSNYKIGDIVGLKVDGEVMAYPSENKRDQMTISV</sequence>
<keyword evidence="1" id="KW-0813">Transport</keyword>
<evidence type="ECO:0000256" key="8">
    <source>
        <dbReference type="ARBA" id="ARBA00023004"/>
    </source>
</evidence>
<dbReference type="PROSITE" id="PS50893">
    <property type="entry name" value="ABC_TRANSPORTER_2"/>
    <property type="match status" value="1"/>
</dbReference>
<dbReference type="InterPro" id="IPR027417">
    <property type="entry name" value="P-loop_NTPase"/>
</dbReference>
<evidence type="ECO:0000256" key="2">
    <source>
        <dbReference type="ARBA" id="ARBA00022475"/>
    </source>
</evidence>
<dbReference type="InterPro" id="IPR003439">
    <property type="entry name" value="ABC_transporter-like_ATP-bd"/>
</dbReference>
<keyword evidence="5" id="KW-0547">Nucleotide-binding</keyword>
<dbReference type="RefSeq" id="WP_380967182.1">
    <property type="nucleotide sequence ID" value="NZ_JBHTCO010000019.1"/>
</dbReference>
<dbReference type="Pfam" id="PF00005">
    <property type="entry name" value="ABC_tran"/>
    <property type="match status" value="1"/>
</dbReference>
<dbReference type="InterPro" id="IPR017871">
    <property type="entry name" value="ABC_transporter-like_CS"/>
</dbReference>
<evidence type="ECO:0000313" key="12">
    <source>
        <dbReference type="EMBL" id="MFC7394127.1"/>
    </source>
</evidence>
<dbReference type="SUPFAM" id="SSF52540">
    <property type="entry name" value="P-loop containing nucleoside triphosphate hydrolases"/>
    <property type="match status" value="1"/>
</dbReference>
<feature type="domain" description="ABC transporter" evidence="11">
    <location>
        <begin position="4"/>
        <end position="234"/>
    </location>
</feature>
<evidence type="ECO:0000256" key="1">
    <source>
        <dbReference type="ARBA" id="ARBA00022448"/>
    </source>
</evidence>
<accession>A0ABW2PXK5</accession>